<dbReference type="AlphaFoldDB" id="A0A8J5MCF7"/>
<evidence type="ECO:0000313" key="2">
    <source>
        <dbReference type="Proteomes" id="UP000709295"/>
    </source>
</evidence>
<protein>
    <recommendedName>
        <fullName evidence="3">PiggyBac transposable element-derived protein domain-containing protein</fullName>
    </recommendedName>
</protein>
<gene>
    <name evidence="1" type="ORF">JG688_00000217</name>
</gene>
<evidence type="ECO:0000313" key="1">
    <source>
        <dbReference type="EMBL" id="KAG6977536.1"/>
    </source>
</evidence>
<reference evidence="1" key="1">
    <citation type="submission" date="2021-01" db="EMBL/GenBank/DDBJ databases">
        <title>Phytophthora aleatoria, a newly-described species from Pinus radiata is distinct from Phytophthora cactorum isolates based on comparative genomics.</title>
        <authorList>
            <person name="Mcdougal R."/>
            <person name="Panda P."/>
            <person name="Williams N."/>
            <person name="Studholme D.J."/>
        </authorList>
    </citation>
    <scope>NUCLEOTIDE SEQUENCE</scope>
    <source>
        <strain evidence="1">NZFS 4037</strain>
    </source>
</reference>
<keyword evidence="2" id="KW-1185">Reference proteome</keyword>
<evidence type="ECO:0008006" key="3">
    <source>
        <dbReference type="Google" id="ProtNLM"/>
    </source>
</evidence>
<dbReference type="EMBL" id="JAENGY010000004">
    <property type="protein sequence ID" value="KAG6977536.1"/>
    <property type="molecule type" value="Genomic_DNA"/>
</dbReference>
<comment type="caution">
    <text evidence="1">The sequence shown here is derived from an EMBL/GenBank/DDBJ whole genome shotgun (WGS) entry which is preliminary data.</text>
</comment>
<proteinExistence type="predicted"/>
<sequence>MTRTRFQQICGAWILHPPEHPTFDKERDPLWQFAVPIGVRIIDEMTVRTKARTRAMTFMPSKLDKYGVRFYTTVGWSSFYAHSL</sequence>
<name>A0A8J5MCF7_9STRA</name>
<dbReference type="Proteomes" id="UP000709295">
    <property type="component" value="Unassembled WGS sequence"/>
</dbReference>
<organism evidence="1 2">
    <name type="scientific">Phytophthora aleatoria</name>
    <dbReference type="NCBI Taxonomy" id="2496075"/>
    <lineage>
        <taxon>Eukaryota</taxon>
        <taxon>Sar</taxon>
        <taxon>Stramenopiles</taxon>
        <taxon>Oomycota</taxon>
        <taxon>Peronosporomycetes</taxon>
        <taxon>Peronosporales</taxon>
        <taxon>Peronosporaceae</taxon>
        <taxon>Phytophthora</taxon>
    </lineage>
</organism>
<accession>A0A8J5MCF7</accession>